<name>A0A2I0HQQ7_PUNGR</name>
<accession>A0A2I0HQQ7</accession>
<proteinExistence type="predicted"/>
<evidence type="ECO:0000313" key="2">
    <source>
        <dbReference type="EMBL" id="PKI34038.1"/>
    </source>
</evidence>
<reference evidence="2 3" key="1">
    <citation type="submission" date="2017-11" db="EMBL/GenBank/DDBJ databases">
        <title>De-novo sequencing of pomegranate (Punica granatum L.) genome.</title>
        <authorList>
            <person name="Akparov Z."/>
            <person name="Amiraslanov A."/>
            <person name="Hajiyeva S."/>
            <person name="Abbasov M."/>
            <person name="Kaur K."/>
            <person name="Hamwieh A."/>
            <person name="Solovyev V."/>
            <person name="Salamov A."/>
            <person name="Braich B."/>
            <person name="Kosarev P."/>
            <person name="Mahmoud A."/>
            <person name="Hajiyev E."/>
            <person name="Babayeva S."/>
            <person name="Izzatullayeva V."/>
            <person name="Mammadov A."/>
            <person name="Mammadov A."/>
            <person name="Sharifova S."/>
            <person name="Ojaghi J."/>
            <person name="Eynullazada K."/>
            <person name="Bayramov B."/>
            <person name="Abdulazimova A."/>
            <person name="Shahmuradov I."/>
        </authorList>
    </citation>
    <scope>NUCLEOTIDE SEQUENCE [LARGE SCALE GENOMIC DNA]</scope>
    <source>
        <strain evidence="3">cv. AG2017</strain>
        <tissue evidence="2">Leaf</tissue>
    </source>
</reference>
<protein>
    <submittedName>
        <fullName evidence="2">Uncharacterized protein</fullName>
    </submittedName>
</protein>
<dbReference type="Proteomes" id="UP000233551">
    <property type="component" value="Unassembled WGS sequence"/>
</dbReference>
<feature type="compositionally biased region" description="Basic and acidic residues" evidence="1">
    <location>
        <begin position="26"/>
        <end position="40"/>
    </location>
</feature>
<feature type="region of interest" description="Disordered" evidence="1">
    <location>
        <begin position="24"/>
        <end position="64"/>
    </location>
</feature>
<evidence type="ECO:0000313" key="3">
    <source>
        <dbReference type="Proteomes" id="UP000233551"/>
    </source>
</evidence>
<comment type="caution">
    <text evidence="2">The sequence shown here is derived from an EMBL/GenBank/DDBJ whole genome shotgun (WGS) entry which is preliminary data.</text>
</comment>
<evidence type="ECO:0000256" key="1">
    <source>
        <dbReference type="SAM" id="MobiDB-lite"/>
    </source>
</evidence>
<organism evidence="2 3">
    <name type="scientific">Punica granatum</name>
    <name type="common">Pomegranate</name>
    <dbReference type="NCBI Taxonomy" id="22663"/>
    <lineage>
        <taxon>Eukaryota</taxon>
        <taxon>Viridiplantae</taxon>
        <taxon>Streptophyta</taxon>
        <taxon>Embryophyta</taxon>
        <taxon>Tracheophyta</taxon>
        <taxon>Spermatophyta</taxon>
        <taxon>Magnoliopsida</taxon>
        <taxon>eudicotyledons</taxon>
        <taxon>Gunneridae</taxon>
        <taxon>Pentapetalae</taxon>
        <taxon>rosids</taxon>
        <taxon>malvids</taxon>
        <taxon>Myrtales</taxon>
        <taxon>Lythraceae</taxon>
        <taxon>Punica</taxon>
    </lineage>
</organism>
<gene>
    <name evidence="2" type="ORF">CRG98_045571</name>
</gene>
<keyword evidence="3" id="KW-1185">Reference proteome</keyword>
<dbReference type="AlphaFoldDB" id="A0A2I0HQQ7"/>
<sequence length="131" mass="14003">MARVLIRAKPCGSGPKWTIPLGEPLHGADHDANSTQDLRHGKLAKSNPPLMVASPTNQDAPNELVPRGWQVSSTCQIAPAWTVGPHHPSMRTSLPLLLGNLLLSSFHTKSFARAAASMTAPRPSTTPTEFP</sequence>
<dbReference type="EMBL" id="PGOL01006156">
    <property type="protein sequence ID" value="PKI34038.1"/>
    <property type="molecule type" value="Genomic_DNA"/>
</dbReference>